<proteinExistence type="inferred from homology"/>
<keyword evidence="7 9" id="KW-0414">Isoprene biosynthesis</keyword>
<dbReference type="GO" id="GO:0051484">
    <property type="term" value="P:isopentenyl diphosphate biosynthetic process, methylerythritol 4-phosphate pathway involved in terpenoid biosynthetic process"/>
    <property type="evidence" value="ECO:0007669"/>
    <property type="project" value="TreeGrafter"/>
</dbReference>
<evidence type="ECO:0000256" key="6">
    <source>
        <dbReference type="ARBA" id="ARBA00023211"/>
    </source>
</evidence>
<evidence type="ECO:0000256" key="5">
    <source>
        <dbReference type="ARBA" id="ARBA00023002"/>
    </source>
</evidence>
<evidence type="ECO:0000256" key="1">
    <source>
        <dbReference type="ARBA" id="ARBA00005094"/>
    </source>
</evidence>
<dbReference type="HAMAP" id="MF_00183">
    <property type="entry name" value="DXP_reductoisom"/>
    <property type="match status" value="1"/>
</dbReference>
<dbReference type="Pfam" id="PF08436">
    <property type="entry name" value="DXP_redisom_C"/>
    <property type="match status" value="1"/>
</dbReference>
<dbReference type="PIRSF" id="PIRSF006205">
    <property type="entry name" value="Dxp_reductismrs"/>
    <property type="match status" value="1"/>
</dbReference>
<feature type="binding site" evidence="9">
    <location>
        <position position="198"/>
    </location>
    <ligand>
        <name>1-deoxy-D-xylulose 5-phosphate</name>
        <dbReference type="ChEBI" id="CHEBI:57792"/>
    </ligand>
</feature>
<evidence type="ECO:0000259" key="11">
    <source>
        <dbReference type="Pfam" id="PF08436"/>
    </source>
</evidence>
<dbReference type="InterPro" id="IPR013644">
    <property type="entry name" value="DXP_reductoisomerase_C"/>
</dbReference>
<keyword evidence="14" id="KW-1185">Reference proteome</keyword>
<feature type="binding site" evidence="9">
    <location>
        <position position="151"/>
    </location>
    <ligand>
        <name>1-deoxy-D-xylulose 5-phosphate</name>
        <dbReference type="ChEBI" id="CHEBI:57792"/>
    </ligand>
</feature>
<dbReference type="GO" id="GO:0030604">
    <property type="term" value="F:1-deoxy-D-xylulose-5-phosphate reductoisomerase activity"/>
    <property type="evidence" value="ECO:0007669"/>
    <property type="project" value="UniProtKB-UniRule"/>
</dbReference>
<feature type="binding site" evidence="9">
    <location>
        <position position="10"/>
    </location>
    <ligand>
        <name>NADPH</name>
        <dbReference type="ChEBI" id="CHEBI:57783"/>
    </ligand>
</feature>
<dbReference type="Gene3D" id="1.10.1740.10">
    <property type="match status" value="1"/>
</dbReference>
<evidence type="ECO:0000256" key="2">
    <source>
        <dbReference type="ARBA" id="ARBA00006825"/>
    </source>
</evidence>
<evidence type="ECO:0000259" key="12">
    <source>
        <dbReference type="Pfam" id="PF13288"/>
    </source>
</evidence>
<feature type="domain" description="1-deoxy-D-xylulose 5-phosphate reductoisomerase N-terminal" evidence="10">
    <location>
        <begin position="4"/>
        <end position="131"/>
    </location>
</feature>
<feature type="binding site" evidence="9">
    <location>
        <position position="211"/>
    </location>
    <ligand>
        <name>1-deoxy-D-xylulose 5-phosphate</name>
        <dbReference type="ChEBI" id="CHEBI:57792"/>
    </ligand>
</feature>
<feature type="binding site" evidence="9">
    <location>
        <position position="220"/>
    </location>
    <ligand>
        <name>Mn(2+)</name>
        <dbReference type="ChEBI" id="CHEBI:29035"/>
    </ligand>
</feature>
<dbReference type="InterPro" id="IPR003821">
    <property type="entry name" value="DXP_reductoisomerase"/>
</dbReference>
<feature type="binding site" evidence="9">
    <location>
        <position position="124"/>
    </location>
    <ligand>
        <name>1-deoxy-D-xylulose 5-phosphate</name>
        <dbReference type="ChEBI" id="CHEBI:57792"/>
    </ligand>
</feature>
<dbReference type="SUPFAM" id="SSF51735">
    <property type="entry name" value="NAD(P)-binding Rossmann-fold domains"/>
    <property type="match status" value="1"/>
</dbReference>
<dbReference type="SUPFAM" id="SSF55347">
    <property type="entry name" value="Glyceraldehyde-3-phosphate dehydrogenase-like, C-terminal domain"/>
    <property type="match status" value="1"/>
</dbReference>
<dbReference type="RefSeq" id="WP_312031073.1">
    <property type="nucleotide sequence ID" value="NZ_CP051151.1"/>
</dbReference>
<feature type="binding site" evidence="9">
    <location>
        <position position="12"/>
    </location>
    <ligand>
        <name>NADPH</name>
        <dbReference type="ChEBI" id="CHEBI:57783"/>
    </ligand>
</feature>
<sequence>MKHIYLLGSTGSIGKQTLDIIRKHKDEFKLIAISGYSQYEDLLKITKEFSPKMVVLKDQESALKFSYVFPDVMVDYGKNGLKKLASFNKEDKNAYLINALVGMVGLEPTIEAIKIERDILLANKETLVVGGHLINDLKKEYSFNLYPIDSEHNALWQLLNHEKKDHIKRLIITASGGSFRDLSREDLENVSIDQALNHPNWSMGSKITIDSATMMNKGFEVIEACYLFDIDIGKVDTFVHRESLVHSMVEFIDGSIVAHFSEPDMHLPIAYAMFYPSRVETNIKALDIMKMNQLTFEEMDEDRYPCLALAKDAYKKGGSMRTVLNAANEAAVDLFLHKEIQFLDIEKIIREMMDEHHVIDHPSLEEIYQIDALVKKKIYQKYR</sequence>
<dbReference type="GO" id="GO:0030145">
    <property type="term" value="F:manganese ion binding"/>
    <property type="evidence" value="ECO:0007669"/>
    <property type="project" value="TreeGrafter"/>
</dbReference>
<evidence type="ECO:0000256" key="9">
    <source>
        <dbReference type="HAMAP-Rule" id="MF_00183"/>
    </source>
</evidence>
<keyword evidence="4 9" id="KW-0521">NADP</keyword>
<evidence type="ECO:0000313" key="13">
    <source>
        <dbReference type="EMBL" id="QLY40247.1"/>
    </source>
</evidence>
<evidence type="ECO:0000259" key="10">
    <source>
        <dbReference type="Pfam" id="PF02670"/>
    </source>
</evidence>
<comment type="similarity">
    <text evidence="2 9">Belongs to the DXR family.</text>
</comment>
<dbReference type="SUPFAM" id="SSF69055">
    <property type="entry name" value="1-deoxy-D-xylulose-5-phosphate reductoisomerase, C-terminal domain"/>
    <property type="match status" value="1"/>
</dbReference>
<dbReference type="FunFam" id="3.40.50.720:FF:000045">
    <property type="entry name" value="1-deoxy-D-xylulose 5-phosphate reductoisomerase"/>
    <property type="match status" value="1"/>
</dbReference>
<dbReference type="EMBL" id="CP051151">
    <property type="protein sequence ID" value="QLY40247.1"/>
    <property type="molecule type" value="Genomic_DNA"/>
</dbReference>
<dbReference type="PANTHER" id="PTHR30525:SF0">
    <property type="entry name" value="1-DEOXY-D-XYLULOSE 5-PHOSPHATE REDUCTOISOMERASE, CHLOROPLASTIC"/>
    <property type="match status" value="1"/>
</dbReference>
<feature type="binding site" evidence="9">
    <location>
        <position position="216"/>
    </location>
    <ligand>
        <name>1-deoxy-D-xylulose 5-phosphate</name>
        <dbReference type="ChEBI" id="CHEBI:57792"/>
    </ligand>
</feature>
<evidence type="ECO:0000256" key="7">
    <source>
        <dbReference type="ARBA" id="ARBA00023229"/>
    </source>
</evidence>
<comment type="function">
    <text evidence="9">Catalyzes the NADPH-dependent rearrangement and reduction of 1-deoxy-D-xylulose-5-phosphate (DXP) to 2-C-methyl-D-erythritol 4-phosphate (MEP).</text>
</comment>
<feature type="domain" description="DXP reductoisomerase C-terminal" evidence="12">
    <location>
        <begin position="261"/>
        <end position="376"/>
    </location>
</feature>
<feature type="binding site" evidence="9">
    <location>
        <position position="217"/>
    </location>
    <ligand>
        <name>1-deoxy-D-xylulose 5-phosphate</name>
        <dbReference type="ChEBI" id="CHEBI:57792"/>
    </ligand>
</feature>
<reference evidence="13 14" key="1">
    <citation type="submission" date="2020-04" db="EMBL/GenBank/DDBJ databases">
        <authorList>
            <person name="Zheng R.K."/>
            <person name="Sun C.M."/>
        </authorList>
    </citation>
    <scope>NUCLEOTIDE SEQUENCE [LARGE SCALE GENOMIC DNA]</scope>
    <source>
        <strain evidence="14">zrk29</strain>
    </source>
</reference>
<organism evidence="13 14">
    <name type="scientific">Hujiaoplasma nucleasis</name>
    <dbReference type="NCBI Taxonomy" id="2725268"/>
    <lineage>
        <taxon>Bacteria</taxon>
        <taxon>Bacillati</taxon>
        <taxon>Mycoplasmatota</taxon>
        <taxon>Mollicutes</taxon>
        <taxon>Candidatus Izemoplasmatales</taxon>
        <taxon>Hujiaoplasmataceae</taxon>
        <taxon>Hujiaoplasma</taxon>
    </lineage>
</organism>
<dbReference type="InterPro" id="IPR013512">
    <property type="entry name" value="DXP_reductoisomerase_N"/>
</dbReference>
<dbReference type="PANTHER" id="PTHR30525">
    <property type="entry name" value="1-DEOXY-D-XYLULOSE 5-PHOSPHATE REDUCTOISOMERASE"/>
    <property type="match status" value="1"/>
</dbReference>
<evidence type="ECO:0000313" key="14">
    <source>
        <dbReference type="Proteomes" id="UP000512167"/>
    </source>
</evidence>
<feature type="binding site" evidence="9">
    <location>
        <position position="220"/>
    </location>
    <ligand>
        <name>1-deoxy-D-xylulose 5-phosphate</name>
        <dbReference type="ChEBI" id="CHEBI:57792"/>
    </ligand>
</feature>
<gene>
    <name evidence="9" type="primary">dxr</name>
    <name evidence="13" type="ORF">HF295_04990</name>
</gene>
<keyword evidence="6 9" id="KW-0464">Manganese</keyword>
<comment type="pathway">
    <text evidence="1 9">Isoprenoid biosynthesis; isopentenyl diphosphate biosynthesis via DXP pathway; isopentenyl diphosphate from 1-deoxy-D-xylulose 5-phosphate: step 1/6.</text>
</comment>
<feature type="binding site" evidence="9">
    <location>
        <position position="123"/>
    </location>
    <ligand>
        <name>NADPH</name>
        <dbReference type="ChEBI" id="CHEBI:57783"/>
    </ligand>
</feature>
<feature type="binding site" evidence="9">
    <location>
        <position position="175"/>
    </location>
    <ligand>
        <name>1-deoxy-D-xylulose 5-phosphate</name>
        <dbReference type="ChEBI" id="CHEBI:57792"/>
    </ligand>
</feature>
<dbReference type="Pfam" id="PF13288">
    <property type="entry name" value="DXPR_C"/>
    <property type="match status" value="1"/>
</dbReference>
<accession>A0A7L6N4N7</accession>
<feature type="binding site" evidence="9">
    <location>
        <position position="13"/>
    </location>
    <ligand>
        <name>NADPH</name>
        <dbReference type="ChEBI" id="CHEBI:57783"/>
    </ligand>
</feature>
<feature type="binding site" evidence="9">
    <location>
        <position position="125"/>
    </location>
    <ligand>
        <name>NADPH</name>
        <dbReference type="ChEBI" id="CHEBI:57783"/>
    </ligand>
</feature>
<feature type="binding site" evidence="9">
    <location>
        <position position="151"/>
    </location>
    <ligand>
        <name>Mn(2+)</name>
        <dbReference type="ChEBI" id="CHEBI:29035"/>
    </ligand>
</feature>
<feature type="binding site" evidence="9">
    <location>
        <position position="150"/>
    </location>
    <ligand>
        <name>1-deoxy-D-xylulose 5-phosphate</name>
        <dbReference type="ChEBI" id="CHEBI:57792"/>
    </ligand>
</feature>
<comment type="cofactor">
    <cofactor evidence="9">
        <name>Mg(2+)</name>
        <dbReference type="ChEBI" id="CHEBI:18420"/>
    </cofactor>
    <cofactor evidence="9">
        <name>Mn(2+)</name>
        <dbReference type="ChEBI" id="CHEBI:29035"/>
    </cofactor>
</comment>
<feature type="binding site" evidence="9">
    <location>
        <position position="149"/>
    </location>
    <ligand>
        <name>Mn(2+)</name>
        <dbReference type="ChEBI" id="CHEBI:29035"/>
    </ligand>
</feature>
<dbReference type="InterPro" id="IPR036291">
    <property type="entry name" value="NAD(P)-bd_dom_sf"/>
</dbReference>
<dbReference type="InterPro" id="IPR036169">
    <property type="entry name" value="DXPR_C_sf"/>
</dbReference>
<dbReference type="UniPathway" id="UPA00056">
    <property type="reaction ID" value="UER00092"/>
</dbReference>
<dbReference type="KEGG" id="tbk:HF295_04990"/>
<dbReference type="EC" id="1.1.1.267" evidence="9"/>
<keyword evidence="9" id="KW-0460">Magnesium</keyword>
<dbReference type="InterPro" id="IPR026877">
    <property type="entry name" value="DXPR_C"/>
</dbReference>
<evidence type="ECO:0000256" key="8">
    <source>
        <dbReference type="ARBA" id="ARBA00048543"/>
    </source>
</evidence>
<keyword evidence="5 9" id="KW-0560">Oxidoreductase</keyword>
<dbReference type="Proteomes" id="UP000512167">
    <property type="component" value="Chromosome"/>
</dbReference>
<dbReference type="NCBIfam" id="TIGR00243">
    <property type="entry name" value="Dxr"/>
    <property type="match status" value="1"/>
</dbReference>
<dbReference type="GO" id="GO:0070402">
    <property type="term" value="F:NADPH binding"/>
    <property type="evidence" value="ECO:0007669"/>
    <property type="project" value="InterPro"/>
</dbReference>
<feature type="binding site" evidence="9">
    <location>
        <position position="11"/>
    </location>
    <ligand>
        <name>NADPH</name>
        <dbReference type="ChEBI" id="CHEBI:57783"/>
    </ligand>
</feature>
<dbReference type="Pfam" id="PF02670">
    <property type="entry name" value="DXP_reductoisom"/>
    <property type="match status" value="1"/>
</dbReference>
<feature type="binding site" evidence="9">
    <location>
        <position position="204"/>
    </location>
    <ligand>
        <name>NADPH</name>
        <dbReference type="ChEBI" id="CHEBI:57783"/>
    </ligand>
</feature>
<evidence type="ECO:0000256" key="3">
    <source>
        <dbReference type="ARBA" id="ARBA00022723"/>
    </source>
</evidence>
<name>A0A7L6N4N7_9MOLU</name>
<evidence type="ECO:0000256" key="4">
    <source>
        <dbReference type="ARBA" id="ARBA00022857"/>
    </source>
</evidence>
<feature type="domain" description="1-deoxy-D-xylulose 5-phosphate reductoisomerase C-terminal" evidence="11">
    <location>
        <begin position="145"/>
        <end position="228"/>
    </location>
</feature>
<keyword evidence="13" id="KW-0413">Isomerase</keyword>
<dbReference type="GO" id="GO:0016853">
    <property type="term" value="F:isomerase activity"/>
    <property type="evidence" value="ECO:0007669"/>
    <property type="project" value="UniProtKB-KW"/>
</dbReference>
<dbReference type="AlphaFoldDB" id="A0A7L6N4N7"/>
<dbReference type="Gene3D" id="3.40.50.720">
    <property type="entry name" value="NAD(P)-binding Rossmann-like Domain"/>
    <property type="match status" value="1"/>
</dbReference>
<comment type="catalytic activity">
    <reaction evidence="8">
        <text>2-C-methyl-D-erythritol 4-phosphate + NADP(+) = 1-deoxy-D-xylulose 5-phosphate + NADPH + H(+)</text>
        <dbReference type="Rhea" id="RHEA:13717"/>
        <dbReference type="ChEBI" id="CHEBI:15378"/>
        <dbReference type="ChEBI" id="CHEBI:57783"/>
        <dbReference type="ChEBI" id="CHEBI:57792"/>
        <dbReference type="ChEBI" id="CHEBI:58262"/>
        <dbReference type="ChEBI" id="CHEBI:58349"/>
        <dbReference type="EC" id="1.1.1.267"/>
    </reaction>
    <physiologicalReaction direction="right-to-left" evidence="8">
        <dbReference type="Rhea" id="RHEA:13719"/>
    </physiologicalReaction>
</comment>
<protein>
    <recommendedName>
        <fullName evidence="9">1-deoxy-D-xylulose 5-phosphate reductoisomerase</fullName>
        <shortName evidence="9">DXP reductoisomerase</shortName>
        <ecNumber evidence="9">1.1.1.267</ecNumber>
    </recommendedName>
    <alternativeName>
        <fullName evidence="9">1-deoxyxylulose-5-phosphate reductoisomerase</fullName>
    </alternativeName>
    <alternativeName>
        <fullName evidence="9">2-C-methyl-D-erythritol 4-phosphate synthase</fullName>
    </alternativeName>
</protein>
<comment type="caution">
    <text evidence="9">Lacks conserved residue(s) required for the propagation of feature annotation.</text>
</comment>
<keyword evidence="3 9" id="KW-0479">Metal-binding</keyword>